<protein>
    <submittedName>
        <fullName evidence="2">Uncharacterized protein</fullName>
    </submittedName>
</protein>
<proteinExistence type="predicted"/>
<feature type="region of interest" description="Disordered" evidence="1">
    <location>
        <begin position="1"/>
        <end position="29"/>
    </location>
</feature>
<evidence type="ECO:0000313" key="3">
    <source>
        <dbReference type="Proteomes" id="UP000719412"/>
    </source>
</evidence>
<sequence>MAGGGSQMLDKSALKTTPVVGASRHDRVREEETPWILRNPDKDDTVIGVHVVHVLPLRSDHEKITRNMQLQHPNKLNFLFAPPNQNIFVSVEEDSINRGNGDLAGDIFPAGTVSEFGYFQALLTGTGFNGSGVSGYCSQDWFRPFVSLGPPQNLNGEVEPDAVSRIKVS</sequence>
<organism evidence="2 3">
    <name type="scientific">Tenebrio molitor</name>
    <name type="common">Yellow mealworm beetle</name>
    <dbReference type="NCBI Taxonomy" id="7067"/>
    <lineage>
        <taxon>Eukaryota</taxon>
        <taxon>Metazoa</taxon>
        <taxon>Ecdysozoa</taxon>
        <taxon>Arthropoda</taxon>
        <taxon>Hexapoda</taxon>
        <taxon>Insecta</taxon>
        <taxon>Pterygota</taxon>
        <taxon>Neoptera</taxon>
        <taxon>Endopterygota</taxon>
        <taxon>Coleoptera</taxon>
        <taxon>Polyphaga</taxon>
        <taxon>Cucujiformia</taxon>
        <taxon>Tenebrionidae</taxon>
        <taxon>Tenebrio</taxon>
    </lineage>
</organism>
<evidence type="ECO:0000313" key="2">
    <source>
        <dbReference type="EMBL" id="KAH0813462.1"/>
    </source>
</evidence>
<reference evidence="2" key="1">
    <citation type="journal article" date="2020" name="J Insects Food Feed">
        <title>The yellow mealworm (Tenebrio molitor) genome: a resource for the emerging insects as food and feed industry.</title>
        <authorList>
            <person name="Eriksson T."/>
            <person name="Andere A."/>
            <person name="Kelstrup H."/>
            <person name="Emery V."/>
            <person name="Picard C."/>
        </authorList>
    </citation>
    <scope>NUCLEOTIDE SEQUENCE</scope>
    <source>
        <strain evidence="2">Stoneville</strain>
        <tissue evidence="2">Whole head</tissue>
    </source>
</reference>
<keyword evidence="3" id="KW-1185">Reference proteome</keyword>
<dbReference type="AlphaFoldDB" id="A0A8J6HFJ4"/>
<dbReference type="Proteomes" id="UP000719412">
    <property type="component" value="Unassembled WGS sequence"/>
</dbReference>
<dbReference type="EMBL" id="JABDTM020025252">
    <property type="protein sequence ID" value="KAH0813462.1"/>
    <property type="molecule type" value="Genomic_DNA"/>
</dbReference>
<evidence type="ECO:0000256" key="1">
    <source>
        <dbReference type="SAM" id="MobiDB-lite"/>
    </source>
</evidence>
<reference evidence="2" key="2">
    <citation type="submission" date="2021-08" db="EMBL/GenBank/DDBJ databases">
        <authorList>
            <person name="Eriksson T."/>
        </authorList>
    </citation>
    <scope>NUCLEOTIDE SEQUENCE</scope>
    <source>
        <strain evidence="2">Stoneville</strain>
        <tissue evidence="2">Whole head</tissue>
    </source>
</reference>
<comment type="caution">
    <text evidence="2">The sequence shown here is derived from an EMBL/GenBank/DDBJ whole genome shotgun (WGS) entry which is preliminary data.</text>
</comment>
<name>A0A8J6HFJ4_TENMO</name>
<gene>
    <name evidence="2" type="ORF">GEV33_009328</name>
</gene>
<accession>A0A8J6HFJ4</accession>